<feature type="compositionally biased region" description="Low complexity" evidence="1">
    <location>
        <begin position="49"/>
        <end position="59"/>
    </location>
</feature>
<organism evidence="2 3">
    <name type="scientific">Trichonephila inaurata madagascariensis</name>
    <dbReference type="NCBI Taxonomy" id="2747483"/>
    <lineage>
        <taxon>Eukaryota</taxon>
        <taxon>Metazoa</taxon>
        <taxon>Ecdysozoa</taxon>
        <taxon>Arthropoda</taxon>
        <taxon>Chelicerata</taxon>
        <taxon>Arachnida</taxon>
        <taxon>Araneae</taxon>
        <taxon>Araneomorphae</taxon>
        <taxon>Entelegynae</taxon>
        <taxon>Araneoidea</taxon>
        <taxon>Nephilidae</taxon>
        <taxon>Trichonephila</taxon>
        <taxon>Trichonephila inaurata</taxon>
    </lineage>
</organism>
<evidence type="ECO:0000313" key="3">
    <source>
        <dbReference type="Proteomes" id="UP000886998"/>
    </source>
</evidence>
<evidence type="ECO:0000256" key="1">
    <source>
        <dbReference type="SAM" id="MobiDB-lite"/>
    </source>
</evidence>
<comment type="caution">
    <text evidence="2">The sequence shown here is derived from an EMBL/GenBank/DDBJ whole genome shotgun (WGS) entry which is preliminary data.</text>
</comment>
<dbReference type="EMBL" id="BMAV01028256">
    <property type="protein sequence ID" value="GFS66764.1"/>
    <property type="molecule type" value="Genomic_DNA"/>
</dbReference>
<sequence>MHLVGTTKIGDLKRRLQNTLTGTTMVTEIVTDSSGRTTKINVPLKISTPVSTESTTPEMMTEKSDRFAGRKTKNSCKDDSKSLDRNNNGDRNVTDSSGGTIK</sequence>
<proteinExistence type="predicted"/>
<dbReference type="AlphaFoldDB" id="A0A8X6MLA8"/>
<evidence type="ECO:0000313" key="2">
    <source>
        <dbReference type="EMBL" id="GFS66764.1"/>
    </source>
</evidence>
<accession>A0A8X6MLA8</accession>
<gene>
    <name evidence="2" type="ORF">TNIN_333701</name>
</gene>
<feature type="compositionally biased region" description="Polar residues" evidence="1">
    <location>
        <begin position="89"/>
        <end position="102"/>
    </location>
</feature>
<feature type="region of interest" description="Disordered" evidence="1">
    <location>
        <begin position="49"/>
        <end position="102"/>
    </location>
</feature>
<feature type="compositionally biased region" description="Basic and acidic residues" evidence="1">
    <location>
        <begin position="75"/>
        <end position="88"/>
    </location>
</feature>
<keyword evidence="3" id="KW-1185">Reference proteome</keyword>
<protein>
    <submittedName>
        <fullName evidence="2">Uncharacterized protein</fullName>
    </submittedName>
</protein>
<name>A0A8X6MLA8_9ARAC</name>
<dbReference type="Proteomes" id="UP000886998">
    <property type="component" value="Unassembled WGS sequence"/>
</dbReference>
<reference evidence="2" key="1">
    <citation type="submission" date="2020-08" db="EMBL/GenBank/DDBJ databases">
        <title>Multicomponent nature underlies the extraordinary mechanical properties of spider dragline silk.</title>
        <authorList>
            <person name="Kono N."/>
            <person name="Nakamura H."/>
            <person name="Mori M."/>
            <person name="Yoshida Y."/>
            <person name="Ohtoshi R."/>
            <person name="Malay A.D."/>
            <person name="Moran D.A.P."/>
            <person name="Tomita M."/>
            <person name="Numata K."/>
            <person name="Arakawa K."/>
        </authorList>
    </citation>
    <scope>NUCLEOTIDE SEQUENCE</scope>
</reference>